<keyword evidence="3" id="KW-1185">Reference proteome</keyword>
<feature type="region of interest" description="Disordered" evidence="1">
    <location>
        <begin position="57"/>
        <end position="76"/>
    </location>
</feature>
<evidence type="ECO:0000313" key="3">
    <source>
        <dbReference type="Proteomes" id="UP000324222"/>
    </source>
</evidence>
<dbReference type="Proteomes" id="UP000324222">
    <property type="component" value="Unassembled WGS sequence"/>
</dbReference>
<reference evidence="2 3" key="1">
    <citation type="submission" date="2019-05" db="EMBL/GenBank/DDBJ databases">
        <title>Another draft genome of Portunus trituberculatus and its Hox gene families provides insights of decapod evolution.</title>
        <authorList>
            <person name="Jeong J.-H."/>
            <person name="Song I."/>
            <person name="Kim S."/>
            <person name="Choi T."/>
            <person name="Kim D."/>
            <person name="Ryu S."/>
            <person name="Kim W."/>
        </authorList>
    </citation>
    <scope>NUCLEOTIDE SEQUENCE [LARGE SCALE GENOMIC DNA]</scope>
    <source>
        <tissue evidence="2">Muscle</tissue>
    </source>
</reference>
<accession>A0A5B7KNP6</accession>
<dbReference type="EMBL" id="VSRR010151069">
    <property type="protein sequence ID" value="MPD06405.1"/>
    <property type="molecule type" value="Genomic_DNA"/>
</dbReference>
<sequence>MAPAPSGSVHGSGGLKGIQCSLTVNKEIYILMERRHNVERLHYIRILLKGYCPNQTLQPSSREGGSSPAGPVPTSHLRLLTKHNSITPPLPLSLSLSLPPSFR</sequence>
<protein>
    <submittedName>
        <fullName evidence="2">Uncharacterized protein</fullName>
    </submittedName>
</protein>
<proteinExistence type="predicted"/>
<organism evidence="2 3">
    <name type="scientific">Portunus trituberculatus</name>
    <name type="common">Swimming crab</name>
    <name type="synonym">Neptunus trituberculatus</name>
    <dbReference type="NCBI Taxonomy" id="210409"/>
    <lineage>
        <taxon>Eukaryota</taxon>
        <taxon>Metazoa</taxon>
        <taxon>Ecdysozoa</taxon>
        <taxon>Arthropoda</taxon>
        <taxon>Crustacea</taxon>
        <taxon>Multicrustacea</taxon>
        <taxon>Malacostraca</taxon>
        <taxon>Eumalacostraca</taxon>
        <taxon>Eucarida</taxon>
        <taxon>Decapoda</taxon>
        <taxon>Pleocyemata</taxon>
        <taxon>Brachyura</taxon>
        <taxon>Eubrachyura</taxon>
        <taxon>Portunoidea</taxon>
        <taxon>Portunidae</taxon>
        <taxon>Portuninae</taxon>
        <taxon>Portunus</taxon>
    </lineage>
</organism>
<gene>
    <name evidence="2" type="ORF">E2C01_102219</name>
</gene>
<dbReference type="AlphaFoldDB" id="A0A5B7KNP6"/>
<name>A0A5B7KNP6_PORTR</name>
<comment type="caution">
    <text evidence="2">The sequence shown here is derived from an EMBL/GenBank/DDBJ whole genome shotgun (WGS) entry which is preliminary data.</text>
</comment>
<evidence type="ECO:0000313" key="2">
    <source>
        <dbReference type="EMBL" id="MPD06405.1"/>
    </source>
</evidence>
<evidence type="ECO:0000256" key="1">
    <source>
        <dbReference type="SAM" id="MobiDB-lite"/>
    </source>
</evidence>